<comment type="caution">
    <text evidence="2">The sequence shown here is derived from an EMBL/GenBank/DDBJ whole genome shotgun (WGS) entry which is preliminary data.</text>
</comment>
<feature type="transmembrane region" description="Helical" evidence="1">
    <location>
        <begin position="105"/>
        <end position="128"/>
    </location>
</feature>
<reference evidence="3" key="1">
    <citation type="journal article" date="2019" name="Int. J. Syst. Evol. Microbiol.">
        <title>The Global Catalogue of Microorganisms (GCM) 10K type strain sequencing project: providing services to taxonomists for standard genome sequencing and annotation.</title>
        <authorList>
            <consortium name="The Broad Institute Genomics Platform"/>
            <consortium name="The Broad Institute Genome Sequencing Center for Infectious Disease"/>
            <person name="Wu L."/>
            <person name="Ma J."/>
        </authorList>
    </citation>
    <scope>NUCLEOTIDE SEQUENCE [LARGE SCALE GENOMIC DNA]</scope>
    <source>
        <strain evidence="3">CCM 8936</strain>
    </source>
</reference>
<keyword evidence="3" id="KW-1185">Reference proteome</keyword>
<protein>
    <submittedName>
        <fullName evidence="2">Cadmium resistance transporter</fullName>
    </submittedName>
</protein>
<keyword evidence="1" id="KW-1133">Transmembrane helix</keyword>
<sequence length="198" mass="21993">MLKAILTGVTAYISTSIDYLIILMVIFGSTKPKQKWLVYFGDILGTSILVISSLIMAFVLGFIPQEWVLGFLGLIPILMGLKLLFFGENDDDDAVENGMNRRSNVIINVALITVATCGADNIGIYVPIFVQSSVSSLIIILITFFFMLTLFCYIGYLLVRIPKVADILEKWGKYITAIVYIGIGLFILIESGTFEHIF</sequence>
<feature type="transmembrane region" description="Helical" evidence="1">
    <location>
        <begin position="134"/>
        <end position="159"/>
    </location>
</feature>
<evidence type="ECO:0000313" key="3">
    <source>
        <dbReference type="Proteomes" id="UP001597251"/>
    </source>
</evidence>
<accession>A0ABW4BWF8</accession>
<organism evidence="2 3">
    <name type="scientific">Companilactobacillus keshanensis</name>
    <dbReference type="NCBI Taxonomy" id="2486003"/>
    <lineage>
        <taxon>Bacteria</taxon>
        <taxon>Bacillati</taxon>
        <taxon>Bacillota</taxon>
        <taxon>Bacilli</taxon>
        <taxon>Lactobacillales</taxon>
        <taxon>Lactobacillaceae</taxon>
        <taxon>Companilactobacillus</taxon>
    </lineage>
</organism>
<feature type="transmembrane region" description="Helical" evidence="1">
    <location>
        <begin position="6"/>
        <end position="27"/>
    </location>
</feature>
<feature type="transmembrane region" description="Helical" evidence="1">
    <location>
        <begin position="39"/>
        <end position="61"/>
    </location>
</feature>
<dbReference type="RefSeq" id="WP_125677118.1">
    <property type="nucleotide sequence ID" value="NZ_JBHTOI010000042.1"/>
</dbReference>
<proteinExistence type="predicted"/>
<dbReference type="InterPro" id="IPR004676">
    <property type="entry name" value="Cd-R_transporter"/>
</dbReference>
<evidence type="ECO:0000256" key="1">
    <source>
        <dbReference type="SAM" id="Phobius"/>
    </source>
</evidence>
<dbReference type="Pfam" id="PF03596">
    <property type="entry name" value="Cad"/>
    <property type="match status" value="1"/>
</dbReference>
<name>A0ABW4BWF8_9LACO</name>
<gene>
    <name evidence="2" type="ORF">ACFQ42_07235</name>
</gene>
<feature type="transmembrane region" description="Helical" evidence="1">
    <location>
        <begin position="171"/>
        <end position="189"/>
    </location>
</feature>
<evidence type="ECO:0000313" key="2">
    <source>
        <dbReference type="EMBL" id="MFD1418530.1"/>
    </source>
</evidence>
<dbReference type="EMBL" id="JBHTOI010000042">
    <property type="protein sequence ID" value="MFD1418530.1"/>
    <property type="molecule type" value="Genomic_DNA"/>
</dbReference>
<keyword evidence="1" id="KW-0812">Transmembrane</keyword>
<feature type="transmembrane region" description="Helical" evidence="1">
    <location>
        <begin position="67"/>
        <end position="85"/>
    </location>
</feature>
<keyword evidence="1" id="KW-0472">Membrane</keyword>
<dbReference type="Proteomes" id="UP001597251">
    <property type="component" value="Unassembled WGS sequence"/>
</dbReference>